<dbReference type="AlphaFoldDB" id="A0A0E9RBC6"/>
<organism evidence="1">
    <name type="scientific">Anguilla anguilla</name>
    <name type="common">European freshwater eel</name>
    <name type="synonym">Muraena anguilla</name>
    <dbReference type="NCBI Taxonomy" id="7936"/>
    <lineage>
        <taxon>Eukaryota</taxon>
        <taxon>Metazoa</taxon>
        <taxon>Chordata</taxon>
        <taxon>Craniata</taxon>
        <taxon>Vertebrata</taxon>
        <taxon>Euteleostomi</taxon>
        <taxon>Actinopterygii</taxon>
        <taxon>Neopterygii</taxon>
        <taxon>Teleostei</taxon>
        <taxon>Anguilliformes</taxon>
        <taxon>Anguillidae</taxon>
        <taxon>Anguilla</taxon>
    </lineage>
</organism>
<reference evidence="1" key="2">
    <citation type="journal article" date="2015" name="Fish Shellfish Immunol.">
        <title>Early steps in the European eel (Anguilla anguilla)-Vibrio vulnificus interaction in the gills: Role of the RtxA13 toxin.</title>
        <authorList>
            <person name="Callol A."/>
            <person name="Pajuelo D."/>
            <person name="Ebbesson L."/>
            <person name="Teles M."/>
            <person name="MacKenzie S."/>
            <person name="Amaro C."/>
        </authorList>
    </citation>
    <scope>NUCLEOTIDE SEQUENCE</scope>
</reference>
<accession>A0A0E9RBC6</accession>
<dbReference type="EMBL" id="GBXM01082919">
    <property type="protein sequence ID" value="JAH25658.1"/>
    <property type="molecule type" value="Transcribed_RNA"/>
</dbReference>
<name>A0A0E9RBC6_ANGAN</name>
<protein>
    <submittedName>
        <fullName evidence="1">Uncharacterized protein</fullName>
    </submittedName>
</protein>
<evidence type="ECO:0000313" key="1">
    <source>
        <dbReference type="EMBL" id="JAH25658.1"/>
    </source>
</evidence>
<proteinExistence type="predicted"/>
<reference evidence="1" key="1">
    <citation type="submission" date="2014-11" db="EMBL/GenBank/DDBJ databases">
        <authorList>
            <person name="Amaro Gonzalez C."/>
        </authorList>
    </citation>
    <scope>NUCLEOTIDE SEQUENCE</scope>
</reference>
<sequence>MDSLKCCHHGKRYPHKNVNKCRSGKSYQKSCKTWHAKYGAMQQSHKQN</sequence>